<feature type="signal peptide" evidence="2">
    <location>
        <begin position="1"/>
        <end position="19"/>
    </location>
</feature>
<feature type="domain" description="GH11" evidence="3">
    <location>
        <begin position="37"/>
        <end position="99"/>
    </location>
</feature>
<dbReference type="SUPFAM" id="SSF49899">
    <property type="entry name" value="Concanavalin A-like lectins/glucanases"/>
    <property type="match status" value="1"/>
</dbReference>
<comment type="caution">
    <text evidence="1">Lacks conserved residue(s) required for the propagation of feature annotation.</text>
</comment>
<dbReference type="PROSITE" id="PS51761">
    <property type="entry name" value="GH11_3"/>
    <property type="match status" value="1"/>
</dbReference>
<reference evidence="4 5" key="1">
    <citation type="journal article" date="2018" name="Evol. Lett.">
        <title>Horizontal gene cluster transfer increased hallucinogenic mushroom diversity.</title>
        <authorList>
            <person name="Reynolds H.T."/>
            <person name="Vijayakumar V."/>
            <person name="Gluck-Thaler E."/>
            <person name="Korotkin H.B."/>
            <person name="Matheny P.B."/>
            <person name="Slot J.C."/>
        </authorList>
    </citation>
    <scope>NUCLEOTIDE SEQUENCE [LARGE SCALE GENOMIC DNA]</scope>
    <source>
        <strain evidence="4 5">2629</strain>
    </source>
</reference>
<accession>A0A409X3V7</accession>
<keyword evidence="2" id="KW-0732">Signal</keyword>
<dbReference type="GO" id="GO:0045493">
    <property type="term" value="P:xylan catabolic process"/>
    <property type="evidence" value="ECO:0007669"/>
    <property type="project" value="UniProtKB-UniPathway"/>
</dbReference>
<keyword evidence="5" id="KW-1185">Reference proteome</keyword>
<dbReference type="InterPro" id="IPR033123">
    <property type="entry name" value="GH11_dom"/>
</dbReference>
<dbReference type="InterPro" id="IPR013319">
    <property type="entry name" value="GH11/12"/>
</dbReference>
<dbReference type="Pfam" id="PF00457">
    <property type="entry name" value="Glyco_hydro_11"/>
    <property type="match status" value="1"/>
</dbReference>
<name>A0A409X3V7_9AGAR</name>
<gene>
    <name evidence="4" type="ORF">CVT24_002965</name>
</gene>
<dbReference type="AlphaFoldDB" id="A0A409X3V7"/>
<feature type="chain" id="PRO_5019319473" description="GH11 domain-containing protein" evidence="2">
    <location>
        <begin position="20"/>
        <end position="99"/>
    </location>
</feature>
<dbReference type="InParanoid" id="A0A409X3V7"/>
<protein>
    <recommendedName>
        <fullName evidence="3">GH11 domain-containing protein</fullName>
    </recommendedName>
</protein>
<organism evidence="4 5">
    <name type="scientific">Panaeolus cyanescens</name>
    <dbReference type="NCBI Taxonomy" id="181874"/>
    <lineage>
        <taxon>Eukaryota</taxon>
        <taxon>Fungi</taxon>
        <taxon>Dikarya</taxon>
        <taxon>Basidiomycota</taxon>
        <taxon>Agaricomycotina</taxon>
        <taxon>Agaricomycetes</taxon>
        <taxon>Agaricomycetidae</taxon>
        <taxon>Agaricales</taxon>
        <taxon>Agaricineae</taxon>
        <taxon>Galeropsidaceae</taxon>
        <taxon>Panaeolus</taxon>
    </lineage>
</organism>
<dbReference type="Proteomes" id="UP000284842">
    <property type="component" value="Unassembled WGS sequence"/>
</dbReference>
<dbReference type="InterPro" id="IPR013320">
    <property type="entry name" value="ConA-like_dom_sf"/>
</dbReference>
<dbReference type="Gene3D" id="2.60.120.180">
    <property type="match status" value="1"/>
</dbReference>
<evidence type="ECO:0000313" key="4">
    <source>
        <dbReference type="EMBL" id="PPQ85438.1"/>
    </source>
</evidence>
<comment type="caution">
    <text evidence="4">The sequence shown here is derived from an EMBL/GenBank/DDBJ whole genome shotgun (WGS) entry which is preliminary data.</text>
</comment>
<dbReference type="UniPathway" id="UPA00114"/>
<dbReference type="GO" id="GO:0004553">
    <property type="term" value="F:hydrolase activity, hydrolyzing O-glycosyl compounds"/>
    <property type="evidence" value="ECO:0007669"/>
    <property type="project" value="InterPro"/>
</dbReference>
<proteinExistence type="inferred from homology"/>
<evidence type="ECO:0000259" key="3">
    <source>
        <dbReference type="PROSITE" id="PS51761"/>
    </source>
</evidence>
<comment type="similarity">
    <text evidence="1">Belongs to the glycosyl hydrolase 11 (cellulase G) family.</text>
</comment>
<evidence type="ECO:0000256" key="1">
    <source>
        <dbReference type="PROSITE-ProRule" id="PRU01097"/>
    </source>
</evidence>
<evidence type="ECO:0000313" key="5">
    <source>
        <dbReference type="Proteomes" id="UP000284842"/>
    </source>
</evidence>
<sequence length="99" mass="10459">MFSLKLFVITSAAIAGVLSTPTNATVYNCTLGGLSLPGSTTTCGYGNGYFYYCWIDGEDKTPTGYPYYNNGGGGMYSVTWSDNSSLTCGKGWNPGTSSR</sequence>
<dbReference type="EMBL" id="NHTK01004715">
    <property type="protein sequence ID" value="PPQ85438.1"/>
    <property type="molecule type" value="Genomic_DNA"/>
</dbReference>
<evidence type="ECO:0000256" key="2">
    <source>
        <dbReference type="SAM" id="SignalP"/>
    </source>
</evidence>